<name>A6VNI0_ACTSZ</name>
<evidence type="ECO:0000313" key="3">
    <source>
        <dbReference type="Proteomes" id="UP000001114"/>
    </source>
</evidence>
<dbReference type="PANTHER" id="PTHR15032">
    <property type="entry name" value="N-ACYL-PHOSPHATIDYLETHANOLAMINE-HYDROLYZING PHOSPHOLIPASE D"/>
    <property type="match status" value="1"/>
</dbReference>
<dbReference type="GO" id="GO:0008270">
    <property type="term" value="F:zinc ion binding"/>
    <property type="evidence" value="ECO:0007669"/>
    <property type="project" value="InterPro"/>
</dbReference>
<dbReference type="SMART" id="SM00849">
    <property type="entry name" value="Lactamase_B"/>
    <property type="match status" value="1"/>
</dbReference>
<evidence type="ECO:0000313" key="2">
    <source>
        <dbReference type="EMBL" id="ABR74527.1"/>
    </source>
</evidence>
<dbReference type="Pfam" id="PF12706">
    <property type="entry name" value="Lactamase_B_2"/>
    <property type="match status" value="1"/>
</dbReference>
<dbReference type="GO" id="GO:0070290">
    <property type="term" value="F:N-acylphosphatidylethanolamine-specific phospholipase D activity"/>
    <property type="evidence" value="ECO:0007669"/>
    <property type="project" value="InterPro"/>
</dbReference>
<evidence type="ECO:0000259" key="1">
    <source>
        <dbReference type="SMART" id="SM00849"/>
    </source>
</evidence>
<reference evidence="3" key="1">
    <citation type="journal article" date="2010" name="BMC Genomics">
        <title>A genomic perspective on the potential of Actinobacillus succinogenes for industrial succinate production.</title>
        <authorList>
            <person name="McKinlay J.B."/>
            <person name="Laivenieks M."/>
            <person name="Schindler B.D."/>
            <person name="McKinlay A.A."/>
            <person name="Siddaramappa S."/>
            <person name="Challacombe J.F."/>
            <person name="Lowry S.R."/>
            <person name="Clum A."/>
            <person name="Lapidus A.L."/>
            <person name="Burkhart K.B."/>
            <person name="Harkins V."/>
            <person name="Vieille C."/>
        </authorList>
    </citation>
    <scope>NUCLEOTIDE SEQUENCE [LARGE SCALE GENOMIC DNA]</scope>
    <source>
        <strain evidence="3">ATCC 55618 / DSM 22257 / CCUG 43843 / 130Z</strain>
    </source>
</reference>
<accession>A6VNI0</accession>
<dbReference type="SUPFAM" id="SSF56281">
    <property type="entry name" value="Metallo-hydrolase/oxidoreductase"/>
    <property type="match status" value="1"/>
</dbReference>
<feature type="domain" description="Metallo-beta-lactamase" evidence="1">
    <location>
        <begin position="122"/>
        <end position="322"/>
    </location>
</feature>
<protein>
    <recommendedName>
        <fullName evidence="1">Metallo-beta-lactamase domain-containing protein</fullName>
    </recommendedName>
</protein>
<dbReference type="HOGENOM" id="CLU_020884_0_2_6"/>
<dbReference type="Proteomes" id="UP000001114">
    <property type="component" value="Chromosome"/>
</dbReference>
<dbReference type="PIRSF" id="PIRSF038896">
    <property type="entry name" value="NAPE-PLD"/>
    <property type="match status" value="1"/>
</dbReference>
<dbReference type="KEGG" id="asu:Asuc_1162"/>
<dbReference type="EMBL" id="CP000746">
    <property type="protein sequence ID" value="ABR74527.1"/>
    <property type="molecule type" value="Genomic_DNA"/>
</dbReference>
<dbReference type="GO" id="GO:0005737">
    <property type="term" value="C:cytoplasm"/>
    <property type="evidence" value="ECO:0007669"/>
    <property type="project" value="TreeGrafter"/>
</dbReference>
<dbReference type="PANTHER" id="PTHR15032:SF4">
    <property type="entry name" value="N-ACYL-PHOSPHATIDYLETHANOLAMINE-HYDROLYZING PHOSPHOLIPASE D"/>
    <property type="match status" value="1"/>
</dbReference>
<dbReference type="Gene3D" id="3.60.15.10">
    <property type="entry name" value="Ribonuclease Z/Hydroxyacylglutathione hydrolase-like"/>
    <property type="match status" value="1"/>
</dbReference>
<sequence length="388" mass="45226">MTALFTHLLSFMNILKYCVSALLGLILLAVLAITVFMHSKPFGQHPSGERLARIEQSANYRDGKFHNRLPTEVQTTDKPLWKIWYDFLFQHVEHLVPSRPLPVVKTDLQALPADKNFIVWFGHSSYLLQSDGTRFLVDPVLVSGSPLSFANKMFRGTDAYRPADMPEFDYLVITHDHWDHLDYDAVIQLQPKMKEKVITSLGVGAHLEYWGYPADNIIELDWRDEYVLKTGFKMTALPARHFSGRGLRRDKTLWSSFMLETPTETVYIGGDSGYDPIYREIGERYNITLALLENGQYNRDWANIHIMPEQLVQAVKELHPKRLMTVHHSKFALGRHDWRAPLQTVYEHAREAHFNLFTPKIGEVFYFDEDRETDSPKFRENWWKDVEK</sequence>
<dbReference type="eggNOG" id="COG2220">
    <property type="taxonomic scope" value="Bacteria"/>
</dbReference>
<dbReference type="InterPro" id="IPR036866">
    <property type="entry name" value="RibonucZ/Hydroxyglut_hydro"/>
</dbReference>
<gene>
    <name evidence="2" type="ordered locus">Asuc_1162</name>
</gene>
<proteinExistence type="predicted"/>
<dbReference type="AlphaFoldDB" id="A6VNI0"/>
<dbReference type="STRING" id="339671.Asuc_1162"/>
<organism evidence="2 3">
    <name type="scientific">Actinobacillus succinogenes (strain ATCC 55618 / DSM 22257 / CCUG 43843 / 130Z)</name>
    <dbReference type="NCBI Taxonomy" id="339671"/>
    <lineage>
        <taxon>Bacteria</taxon>
        <taxon>Pseudomonadati</taxon>
        <taxon>Pseudomonadota</taxon>
        <taxon>Gammaproteobacteria</taxon>
        <taxon>Pasteurellales</taxon>
        <taxon>Pasteurellaceae</taxon>
        <taxon>Actinobacillus</taxon>
    </lineage>
</organism>
<keyword evidence="3" id="KW-1185">Reference proteome</keyword>
<dbReference type="InterPro" id="IPR001279">
    <property type="entry name" value="Metallo-B-lactamas"/>
</dbReference>
<dbReference type="InterPro" id="IPR024884">
    <property type="entry name" value="NAPE-PLD"/>
</dbReference>